<protein>
    <recommendedName>
        <fullName evidence="4">Cyclic nucleotide-binding domain-containing protein</fullName>
    </recommendedName>
</protein>
<dbReference type="Proteomes" id="UP000722791">
    <property type="component" value="Unassembled WGS sequence"/>
</dbReference>
<feature type="compositionally biased region" description="Polar residues" evidence="2">
    <location>
        <begin position="817"/>
        <end position="827"/>
    </location>
</feature>
<keyword evidence="3" id="KW-1133">Transmembrane helix</keyword>
<reference evidence="5" key="1">
    <citation type="journal article" date="2021" name="Proc. Natl. Acad. Sci. U.S.A.">
        <title>Three genomes in the algal genus Volvox reveal the fate of a haploid sex-determining region after a transition to homothallism.</title>
        <authorList>
            <person name="Yamamoto K."/>
            <person name="Hamaji T."/>
            <person name="Kawai-Toyooka H."/>
            <person name="Matsuzaki R."/>
            <person name="Takahashi F."/>
            <person name="Nishimura Y."/>
            <person name="Kawachi M."/>
            <person name="Noguchi H."/>
            <person name="Minakuchi Y."/>
            <person name="Umen J.G."/>
            <person name="Toyoda A."/>
            <person name="Nozaki H."/>
        </authorList>
    </citation>
    <scope>NUCLEOTIDE SEQUENCE</scope>
    <source>
        <strain evidence="5">NIES-3785</strain>
    </source>
</reference>
<feature type="compositionally biased region" description="Low complexity" evidence="2">
    <location>
        <begin position="708"/>
        <end position="723"/>
    </location>
</feature>
<dbReference type="PROSITE" id="PS50042">
    <property type="entry name" value="CNMP_BINDING_3"/>
    <property type="match status" value="1"/>
</dbReference>
<dbReference type="GO" id="GO:0005886">
    <property type="term" value="C:plasma membrane"/>
    <property type="evidence" value="ECO:0007669"/>
    <property type="project" value="TreeGrafter"/>
</dbReference>
<feature type="coiled-coil region" evidence="1">
    <location>
        <begin position="1127"/>
        <end position="1161"/>
    </location>
</feature>
<evidence type="ECO:0000256" key="1">
    <source>
        <dbReference type="SAM" id="Coils"/>
    </source>
</evidence>
<dbReference type="GO" id="GO:0042391">
    <property type="term" value="P:regulation of membrane potential"/>
    <property type="evidence" value="ECO:0007669"/>
    <property type="project" value="TreeGrafter"/>
</dbReference>
<feature type="compositionally biased region" description="Gly residues" evidence="2">
    <location>
        <begin position="1178"/>
        <end position="1207"/>
    </location>
</feature>
<feature type="domain" description="Cyclic nucleotide-binding" evidence="4">
    <location>
        <begin position="164"/>
        <end position="257"/>
    </location>
</feature>
<evidence type="ECO:0000259" key="4">
    <source>
        <dbReference type="PROSITE" id="PS50042"/>
    </source>
</evidence>
<feature type="region of interest" description="Disordered" evidence="2">
    <location>
        <begin position="761"/>
        <end position="875"/>
    </location>
</feature>
<dbReference type="Pfam" id="PF00027">
    <property type="entry name" value="cNMP_binding"/>
    <property type="match status" value="1"/>
</dbReference>
<feature type="transmembrane region" description="Helical" evidence="3">
    <location>
        <begin position="20"/>
        <end position="48"/>
    </location>
</feature>
<dbReference type="InterPro" id="IPR018490">
    <property type="entry name" value="cNMP-bd_dom_sf"/>
</dbReference>
<feature type="region of interest" description="Disordered" evidence="2">
    <location>
        <begin position="544"/>
        <end position="598"/>
    </location>
</feature>
<feature type="compositionally biased region" description="Low complexity" evidence="2">
    <location>
        <begin position="1052"/>
        <end position="1062"/>
    </location>
</feature>
<feature type="region of interest" description="Disordered" evidence="2">
    <location>
        <begin position="666"/>
        <end position="723"/>
    </location>
</feature>
<comment type="caution">
    <text evidence="5">The sequence shown here is derived from an EMBL/GenBank/DDBJ whole genome shotgun (WGS) entry which is preliminary data.</text>
</comment>
<feature type="region of interest" description="Disordered" evidence="2">
    <location>
        <begin position="1177"/>
        <end position="1215"/>
    </location>
</feature>
<feature type="compositionally biased region" description="Polar residues" evidence="2">
    <location>
        <begin position="588"/>
        <end position="597"/>
    </location>
</feature>
<feature type="compositionally biased region" description="Polar residues" evidence="2">
    <location>
        <begin position="678"/>
        <end position="689"/>
    </location>
</feature>
<name>A0A8J4GZC0_9CHLO</name>
<dbReference type="PANTHER" id="PTHR10217">
    <property type="entry name" value="VOLTAGE AND LIGAND GATED POTASSIUM CHANNEL"/>
    <property type="match status" value="1"/>
</dbReference>
<feature type="region of interest" description="Disordered" evidence="2">
    <location>
        <begin position="1285"/>
        <end position="1315"/>
    </location>
</feature>
<proteinExistence type="predicted"/>
<keyword evidence="3" id="KW-0472">Membrane</keyword>
<sequence>MGCRDRDHMHLIYLISYWPWMFTVRCPACSANLQYLIGFYSAFLLLLGDKPDAHNNLERAVITGLLFMGTLLYAVVVGSMSLLVASMFAMASRHKQRAAMLDDALRYRGVHEDVRDQVGEYFAYLAQFQHPGTDGVAFLQELPVGLYSDVMGKMFGPRLSKVQLFMHCERPFLWRLSQRLRLTLYMPGDVIYDVGSVGHDMYIVWKGAVALVGQDSCMTALLCDGGHFGELGVMAASAPRPHKAVALKPSDVMVLSRWDIQDAMKDFPESAALVKYRARTRLEDHETHGNSLWVFVAGWEQILAQQADAELFVADGSTASKSPAVLRRRQRQQAATVVMMATADVQEQQQTASCRFETPLCRGNGNNGGCGDAGAIFPEDSRCGGPLAEALEVAPASLNTSCRNSAVTTRAASAAITAATEAAGSSEVAAAQAESASRGIRGAISSLGARVTTFWRGHSKGQKGEENGAAAVNGFTEREEDNLSILAASSGLSMRAPSSAILQALVMQGHTLTATQRRIVAAPATQSGSGADGLQQDLSDRSVLNSRAGGSQDGMWPAGGIRSARPHAMLPGTTLPHPQHPPQQLQPSTAATSSSNKLVRERSSQLWVESMLLEEFSDDDTEGNGVKPFPKQRHHGESHSPTYCQHGRQRHGRLITACMQHQGAVATDPAGVPETRMRGQTGSRHSCSLTPLPHQVQLRQVGSADGMQQQQQQQEQQQPPEQQMRALLPSQQKEVVLEAPAVLPTLEEVWRQIQKAAGLAGTSGSQQGAGSQRLPQSASSLQDLQQRPLARERERQIFRDGSLVSTNSAIPRRSGSRYGSTDDQQPSADGLQQSPFPLLSQPPPKAGSSSSVQGVSQPQVAAQGGSGANRQGSTASTLPKLLSQGLDDGIAAMLAPSHLQQSLPPGAFLHTRPSAGSAFANFAPPGLLSPMNCSPRNSATGFLPLALTSSRQLGSRSILELLGGGGGQPQSPPPNRRVLRQSSRLLARATSLGRNRYGSHGTRHPRSSTGYTVTPASGGGGSVVISDGRASRGGFVDSDGDGGSGGDGGGDSSWSSDDSSGESQRRRRLVASLKSQLAQANARVILLEAQIADVNRDPLKVPAVAAVVQREVRLALDKMGIVVNSRLSELNELLNQMSVRAEDLSQMIKATDEHLQNLEDEQGVAFRDIPKAKATAGGAAGMSMGGAVSGTPGGGGGSNSSGVGSGSGKLHHHGHQGILSSATLPLNAILMARHSASGLPMASGGSSQLHLKAADSMSRGSLYLGDSEIGPREWHRSLTAAAPYGGGSGGGGGGGGGHGNKRSASTRLCTTSQGTPQGILKTGLTSLALARMSAGDAIDREPLGSRSDLRNSFVQLDSPERLRPALPGIIAAATAATADKELNVRRGRSSVVMPPS</sequence>
<feature type="region of interest" description="Disordered" evidence="2">
    <location>
        <begin position="990"/>
        <end position="1067"/>
    </location>
</feature>
<evidence type="ECO:0000313" key="5">
    <source>
        <dbReference type="EMBL" id="GIM16109.1"/>
    </source>
</evidence>
<dbReference type="GO" id="GO:0005249">
    <property type="term" value="F:voltage-gated potassium channel activity"/>
    <property type="evidence" value="ECO:0007669"/>
    <property type="project" value="TreeGrafter"/>
</dbReference>
<dbReference type="InterPro" id="IPR014710">
    <property type="entry name" value="RmlC-like_jellyroll"/>
</dbReference>
<organism evidence="5 6">
    <name type="scientific">Volvox reticuliferus</name>
    <dbReference type="NCBI Taxonomy" id="1737510"/>
    <lineage>
        <taxon>Eukaryota</taxon>
        <taxon>Viridiplantae</taxon>
        <taxon>Chlorophyta</taxon>
        <taxon>core chlorophytes</taxon>
        <taxon>Chlorophyceae</taxon>
        <taxon>CS clade</taxon>
        <taxon>Chlamydomonadales</taxon>
        <taxon>Volvocaceae</taxon>
        <taxon>Volvox</taxon>
    </lineage>
</organism>
<feature type="compositionally biased region" description="Basic and acidic residues" evidence="2">
    <location>
        <begin position="789"/>
        <end position="798"/>
    </location>
</feature>
<keyword evidence="1" id="KW-0175">Coiled coil</keyword>
<dbReference type="SMART" id="SM00100">
    <property type="entry name" value="cNMP"/>
    <property type="match status" value="1"/>
</dbReference>
<dbReference type="PANTHER" id="PTHR10217:SF435">
    <property type="entry name" value="POTASSIUM VOLTAGE-GATED CHANNEL PROTEIN EAG"/>
    <property type="match status" value="1"/>
</dbReference>
<feature type="compositionally biased region" description="Low complexity" evidence="2">
    <location>
        <begin position="761"/>
        <end position="772"/>
    </location>
</feature>
<dbReference type="InterPro" id="IPR000595">
    <property type="entry name" value="cNMP-bd_dom"/>
</dbReference>
<dbReference type="EMBL" id="BNCQ01000074">
    <property type="protein sequence ID" value="GIM16109.1"/>
    <property type="molecule type" value="Genomic_DNA"/>
</dbReference>
<feature type="transmembrane region" description="Helical" evidence="3">
    <location>
        <begin position="60"/>
        <end position="90"/>
    </location>
</feature>
<evidence type="ECO:0000256" key="2">
    <source>
        <dbReference type="SAM" id="MobiDB-lite"/>
    </source>
</evidence>
<gene>
    <name evidence="5" type="ORF">Vretimale_18760</name>
</gene>
<feature type="compositionally biased region" description="Low complexity" evidence="2">
    <location>
        <begin position="846"/>
        <end position="863"/>
    </location>
</feature>
<feature type="region of interest" description="Disordered" evidence="2">
    <location>
        <begin position="618"/>
        <end position="646"/>
    </location>
</feature>
<dbReference type="CDD" id="cd00038">
    <property type="entry name" value="CAP_ED"/>
    <property type="match status" value="1"/>
</dbReference>
<feature type="compositionally biased region" description="Polar residues" evidence="2">
    <location>
        <begin position="1302"/>
        <end position="1315"/>
    </location>
</feature>
<dbReference type="SUPFAM" id="SSF51206">
    <property type="entry name" value="cAMP-binding domain-like"/>
    <property type="match status" value="1"/>
</dbReference>
<evidence type="ECO:0000313" key="6">
    <source>
        <dbReference type="Proteomes" id="UP000722791"/>
    </source>
</evidence>
<dbReference type="InterPro" id="IPR050818">
    <property type="entry name" value="KCNH_animal-type"/>
</dbReference>
<feature type="compositionally biased region" description="Gly residues" evidence="2">
    <location>
        <begin position="1285"/>
        <end position="1298"/>
    </location>
</feature>
<dbReference type="Gene3D" id="2.60.120.10">
    <property type="entry name" value="Jelly Rolls"/>
    <property type="match status" value="1"/>
</dbReference>
<accession>A0A8J4GZC0</accession>
<evidence type="ECO:0000256" key="3">
    <source>
        <dbReference type="SAM" id="Phobius"/>
    </source>
</evidence>
<keyword evidence="3" id="KW-0812">Transmembrane</keyword>
<feature type="compositionally biased region" description="Gly residues" evidence="2">
    <location>
        <begin position="1041"/>
        <end position="1051"/>
    </location>
</feature>
<feature type="coiled-coil region" evidence="1">
    <location>
        <begin position="1070"/>
        <end position="1097"/>
    </location>
</feature>
<feature type="compositionally biased region" description="Polar residues" evidence="2">
    <location>
        <begin position="773"/>
        <end position="785"/>
    </location>
</feature>